<accession>A0AAN9BBT2</accession>
<proteinExistence type="predicted"/>
<evidence type="ECO:0000313" key="3">
    <source>
        <dbReference type="Proteomes" id="UP001374579"/>
    </source>
</evidence>
<reference evidence="2 3" key="1">
    <citation type="submission" date="2024-02" db="EMBL/GenBank/DDBJ databases">
        <title>Chromosome-scale genome assembly of the rough periwinkle Littorina saxatilis.</title>
        <authorList>
            <person name="De Jode A."/>
            <person name="Faria R."/>
            <person name="Formenti G."/>
            <person name="Sims Y."/>
            <person name="Smith T.P."/>
            <person name="Tracey A."/>
            <person name="Wood J.M.D."/>
            <person name="Zagrodzka Z.B."/>
            <person name="Johannesson K."/>
            <person name="Butlin R.K."/>
            <person name="Leder E.H."/>
        </authorList>
    </citation>
    <scope>NUCLEOTIDE SEQUENCE [LARGE SCALE GENOMIC DNA]</scope>
    <source>
        <strain evidence="2">Snail1</strain>
        <tissue evidence="2">Muscle</tissue>
    </source>
</reference>
<gene>
    <name evidence="2" type="ORF">V1264_020457</name>
</gene>
<evidence type="ECO:0000313" key="2">
    <source>
        <dbReference type="EMBL" id="KAK7102201.1"/>
    </source>
</evidence>
<dbReference type="EMBL" id="JBAMIC010000010">
    <property type="protein sequence ID" value="KAK7102201.1"/>
    <property type="molecule type" value="Genomic_DNA"/>
</dbReference>
<organism evidence="2 3">
    <name type="scientific">Littorina saxatilis</name>
    <dbReference type="NCBI Taxonomy" id="31220"/>
    <lineage>
        <taxon>Eukaryota</taxon>
        <taxon>Metazoa</taxon>
        <taxon>Spiralia</taxon>
        <taxon>Lophotrochozoa</taxon>
        <taxon>Mollusca</taxon>
        <taxon>Gastropoda</taxon>
        <taxon>Caenogastropoda</taxon>
        <taxon>Littorinimorpha</taxon>
        <taxon>Littorinoidea</taxon>
        <taxon>Littorinidae</taxon>
        <taxon>Littorina</taxon>
    </lineage>
</organism>
<feature type="signal peptide" evidence="1">
    <location>
        <begin position="1"/>
        <end position="21"/>
    </location>
</feature>
<protein>
    <submittedName>
        <fullName evidence="2">Uncharacterized protein</fullName>
    </submittedName>
</protein>
<comment type="caution">
    <text evidence="2">The sequence shown here is derived from an EMBL/GenBank/DDBJ whole genome shotgun (WGS) entry which is preliminary data.</text>
</comment>
<dbReference type="AlphaFoldDB" id="A0AAN9BBT2"/>
<keyword evidence="3" id="KW-1185">Reference proteome</keyword>
<evidence type="ECO:0000256" key="1">
    <source>
        <dbReference type="SAM" id="SignalP"/>
    </source>
</evidence>
<dbReference type="Proteomes" id="UP001374579">
    <property type="component" value="Unassembled WGS sequence"/>
</dbReference>
<name>A0AAN9BBT2_9CAEN</name>
<feature type="chain" id="PRO_5042928438" evidence="1">
    <location>
        <begin position="22"/>
        <end position="298"/>
    </location>
</feature>
<keyword evidence="1" id="KW-0732">Signal</keyword>
<sequence>MEFRSLLISLLLVFLSQEVQGAYKQINEVCVAGTDTCVHGTLSLACDPVAAVCLIQAGQGCSADGYANLCVSGADCTDNLCTCGAVYAANDGGLCELKDSTALHGGACSDTSDSEKFCAESSNLRCVNEICVCDVDFKLDITTGACKAITVKTFGHSCDSNDTSSCDATTMCAGDAGSEMCVCTAGKTGTPGNVCENVTPTKVGAACTAEGTGGECGAHATCSATNVLCECKANYYGVTGGDCSPALGKLGGACKGTNCDDPHAECSSAAPTPPNTCVCANNYLESAGVCGKFLLYMK</sequence>